<gene>
    <name evidence="1" type="ORF">GCM10025855_20020</name>
</gene>
<protein>
    <recommendedName>
        <fullName evidence="3">DUF2066 domain-containing protein</fullName>
    </recommendedName>
</protein>
<dbReference type="EMBL" id="BSUY01000001">
    <property type="protein sequence ID" value="GMA82469.1"/>
    <property type="molecule type" value="Genomic_DNA"/>
</dbReference>
<evidence type="ECO:0008006" key="3">
    <source>
        <dbReference type="Google" id="ProtNLM"/>
    </source>
</evidence>
<organism evidence="1 2">
    <name type="scientific">Shewanella glacialipiscicola</name>
    <dbReference type="NCBI Taxonomy" id="614069"/>
    <lineage>
        <taxon>Bacteria</taxon>
        <taxon>Pseudomonadati</taxon>
        <taxon>Pseudomonadota</taxon>
        <taxon>Gammaproteobacteria</taxon>
        <taxon>Alteromonadales</taxon>
        <taxon>Shewanellaceae</taxon>
        <taxon>Shewanella</taxon>
    </lineage>
</organism>
<dbReference type="Proteomes" id="UP001157046">
    <property type="component" value="Unassembled WGS sequence"/>
</dbReference>
<reference evidence="2" key="1">
    <citation type="journal article" date="2019" name="Int. J. Syst. Evol. Microbiol.">
        <title>The Global Catalogue of Microorganisms (GCM) 10K type strain sequencing project: providing services to taxonomists for standard genome sequencing and annotation.</title>
        <authorList>
            <consortium name="The Broad Institute Genomics Platform"/>
            <consortium name="The Broad Institute Genome Sequencing Center for Infectious Disease"/>
            <person name="Wu L."/>
            <person name="Ma J."/>
        </authorList>
    </citation>
    <scope>NUCLEOTIDE SEQUENCE [LARGE SCALE GENOMIC DNA]</scope>
    <source>
        <strain evidence="2">NBRC 102030</strain>
    </source>
</reference>
<comment type="caution">
    <text evidence="1">The sequence shown here is derived from an EMBL/GenBank/DDBJ whole genome shotgun (WGS) entry which is preliminary data.</text>
</comment>
<proteinExistence type="predicted"/>
<dbReference type="Pfam" id="PF09839">
    <property type="entry name" value="DUF2066"/>
    <property type="match status" value="1"/>
</dbReference>
<name>A0ABQ6J419_9GAMM</name>
<evidence type="ECO:0000313" key="2">
    <source>
        <dbReference type="Proteomes" id="UP001157046"/>
    </source>
</evidence>
<dbReference type="InterPro" id="IPR018642">
    <property type="entry name" value="DUF2066"/>
</dbReference>
<sequence length="378" mass="41441">MVQFTLSDVTSTIQKMLKFLLKSSLIAFLYCLSTLHSVNAVEVSKLDEANVPVSSRAVAERDKALKSALEQVIIKNTGTARSLNNSLIQSQLRNPDTLLSQYGYIEQNGQLLLTASFEHRRIVALLRQAQLPVWGTQRPLTLFWVAMPGEGDTIILSDSSTLAERKQFSDFSDARGIPVLLPILDLDELMGINPNDIKGMFADIVASVSGRYQADFLALVAIDAVGNQVRYRLNLYNKATVDSLTPPIFTFNGTAESSPQALTAMMAALGEYYFTKYAIADTGAQQGASVTFVNIQKMAQLVEVEKYLKQLSAVKNATLTHIKGHTATFSLDLFGSETDLERLLSLEPRISVVAPVSAGEFSPVANKAGKPVYEWRLP</sequence>
<accession>A0ABQ6J419</accession>
<evidence type="ECO:0000313" key="1">
    <source>
        <dbReference type="EMBL" id="GMA82469.1"/>
    </source>
</evidence>
<keyword evidence="2" id="KW-1185">Reference proteome</keyword>